<dbReference type="PANTHER" id="PTHR33908:SF11">
    <property type="entry name" value="MEMBRANE PROTEIN"/>
    <property type="match status" value="1"/>
</dbReference>
<organism evidence="9 10">
    <name type="scientific">Sulfurimicrobium lacus</name>
    <dbReference type="NCBI Taxonomy" id="2715678"/>
    <lineage>
        <taxon>Bacteria</taxon>
        <taxon>Pseudomonadati</taxon>
        <taxon>Pseudomonadota</taxon>
        <taxon>Betaproteobacteria</taxon>
        <taxon>Nitrosomonadales</taxon>
        <taxon>Sulfuricellaceae</taxon>
        <taxon>Sulfurimicrobium</taxon>
    </lineage>
</organism>
<evidence type="ECO:0008006" key="11">
    <source>
        <dbReference type="Google" id="ProtNLM"/>
    </source>
</evidence>
<evidence type="ECO:0000256" key="8">
    <source>
        <dbReference type="SAM" id="Phobius"/>
    </source>
</evidence>
<feature type="transmembrane region" description="Helical" evidence="8">
    <location>
        <begin position="303"/>
        <end position="321"/>
    </location>
</feature>
<keyword evidence="2" id="KW-1003">Cell membrane</keyword>
<evidence type="ECO:0000256" key="4">
    <source>
        <dbReference type="ARBA" id="ARBA00022679"/>
    </source>
</evidence>
<feature type="transmembrane region" description="Helical" evidence="8">
    <location>
        <begin position="170"/>
        <end position="203"/>
    </location>
</feature>
<dbReference type="Proteomes" id="UP000502260">
    <property type="component" value="Chromosome"/>
</dbReference>
<dbReference type="GO" id="GO:0005886">
    <property type="term" value="C:plasma membrane"/>
    <property type="evidence" value="ECO:0007669"/>
    <property type="project" value="UniProtKB-SubCell"/>
</dbReference>
<dbReference type="AlphaFoldDB" id="A0A6F8V868"/>
<dbReference type="PANTHER" id="PTHR33908">
    <property type="entry name" value="MANNOSYLTRANSFERASE YKCB-RELATED"/>
    <property type="match status" value="1"/>
</dbReference>
<evidence type="ECO:0000256" key="5">
    <source>
        <dbReference type="ARBA" id="ARBA00022692"/>
    </source>
</evidence>
<accession>A0A6F8V868</accession>
<feature type="transmembrane region" description="Helical" evidence="8">
    <location>
        <begin position="396"/>
        <end position="418"/>
    </location>
</feature>
<evidence type="ECO:0000256" key="6">
    <source>
        <dbReference type="ARBA" id="ARBA00022989"/>
    </source>
</evidence>
<sequence length="548" mass="61115">MPFTPFSRPSFGQPPAIHLGWVILVCSAWVLFSLIGHDPWKPDEAYSFGLVYSILKGHDWVVPMLAGEPFMEKPPLYYLTAAGFARLFSGWLPLHDGARLASGFYMGLTLLFSGLAARELWGKGYGRLTALILIACLGLLVRTHQLITDTALLAGFTAAFYGLALAPRRLVLGGIFIGMGAGVGFMSKGLLAPGTIAITALLLPLASPTWRTRQYLISLLIALIVVLPWMTIWPYLLYQRSPQLFSEWFLVNNLGRFNGTAHLSDTHESAYYLRMLPWFAWPALPLALWTLWRQRWSGWSKQYVALPLTLFLVTLSVLSAASEGHDVYALPLLPPLAVLGAAAVETLRRGAANALDWFSVMTFGLIAIVLWAGWYATLTGHPAALASKFDRLQPGYVTHLNWPALLIAMVLSLAWLIVVLRMERGALRAIINSALGITLVWGLLATIWLPWLDAGKSYRDMFTSLHQAMPAQYDCLASRSLGEPQRAMLYYFNGIISEREEIYQPHCSLLLVQGQPQSLEPPGKNWRILWEGQRLGDNSEWFTLFQKK</sequence>
<protein>
    <recommendedName>
        <fullName evidence="11">Glycosyltransferase RgtA/B/C/D-like domain-containing protein</fullName>
    </recommendedName>
</protein>
<feature type="transmembrane region" description="Helical" evidence="8">
    <location>
        <begin position="16"/>
        <end position="35"/>
    </location>
</feature>
<keyword evidence="7 8" id="KW-0472">Membrane</keyword>
<dbReference type="GO" id="GO:0009103">
    <property type="term" value="P:lipopolysaccharide biosynthetic process"/>
    <property type="evidence" value="ECO:0007669"/>
    <property type="project" value="UniProtKB-ARBA"/>
</dbReference>
<evidence type="ECO:0000313" key="10">
    <source>
        <dbReference type="Proteomes" id="UP000502260"/>
    </source>
</evidence>
<dbReference type="KEGG" id="slac:SKTS_07740"/>
<name>A0A6F8V868_9PROT</name>
<feature type="transmembrane region" description="Helical" evidence="8">
    <location>
        <begin position="124"/>
        <end position="141"/>
    </location>
</feature>
<evidence type="ECO:0000256" key="7">
    <source>
        <dbReference type="ARBA" id="ARBA00023136"/>
    </source>
</evidence>
<evidence type="ECO:0000256" key="3">
    <source>
        <dbReference type="ARBA" id="ARBA00022676"/>
    </source>
</evidence>
<keyword evidence="6 8" id="KW-1133">Transmembrane helix</keyword>
<gene>
    <name evidence="9" type="ORF">SKTS_07740</name>
</gene>
<feature type="transmembrane region" description="Helical" evidence="8">
    <location>
        <begin position="327"/>
        <end position="347"/>
    </location>
</feature>
<keyword evidence="4" id="KW-0808">Transferase</keyword>
<keyword evidence="3" id="KW-0328">Glycosyltransferase</keyword>
<dbReference type="InterPro" id="IPR050297">
    <property type="entry name" value="LipidA_mod_glycosyltrf_83"/>
</dbReference>
<reference evidence="10" key="1">
    <citation type="submission" date="2020-03" db="EMBL/GenBank/DDBJ databases">
        <title>Complete genome sequence of sulfur-oxidizing bacterium skT11.</title>
        <authorList>
            <person name="Kanda M."/>
            <person name="Kojima H."/>
            <person name="Fukui M."/>
        </authorList>
    </citation>
    <scope>NUCLEOTIDE SEQUENCE [LARGE SCALE GENOMIC DNA]</scope>
    <source>
        <strain evidence="10">skT11</strain>
    </source>
</reference>
<feature type="transmembrane region" description="Helical" evidence="8">
    <location>
        <begin position="430"/>
        <end position="451"/>
    </location>
</feature>
<comment type="subcellular location">
    <subcellularLocation>
        <location evidence="1">Cell membrane</location>
        <topology evidence="1">Multi-pass membrane protein</topology>
    </subcellularLocation>
</comment>
<keyword evidence="5 8" id="KW-0812">Transmembrane</keyword>
<evidence type="ECO:0000313" key="9">
    <source>
        <dbReference type="EMBL" id="BCB25888.1"/>
    </source>
</evidence>
<proteinExistence type="predicted"/>
<dbReference type="EMBL" id="AP022853">
    <property type="protein sequence ID" value="BCB25888.1"/>
    <property type="molecule type" value="Genomic_DNA"/>
</dbReference>
<keyword evidence="10" id="KW-1185">Reference proteome</keyword>
<feature type="transmembrane region" description="Helical" evidence="8">
    <location>
        <begin position="146"/>
        <end position="164"/>
    </location>
</feature>
<dbReference type="RefSeq" id="WP_173060669.1">
    <property type="nucleotide sequence ID" value="NZ_AP022853.1"/>
</dbReference>
<feature type="transmembrane region" description="Helical" evidence="8">
    <location>
        <begin position="354"/>
        <end position="376"/>
    </location>
</feature>
<evidence type="ECO:0000256" key="2">
    <source>
        <dbReference type="ARBA" id="ARBA00022475"/>
    </source>
</evidence>
<feature type="transmembrane region" description="Helical" evidence="8">
    <location>
        <begin position="215"/>
        <end position="236"/>
    </location>
</feature>
<evidence type="ECO:0000256" key="1">
    <source>
        <dbReference type="ARBA" id="ARBA00004651"/>
    </source>
</evidence>
<dbReference type="GO" id="GO:0016763">
    <property type="term" value="F:pentosyltransferase activity"/>
    <property type="evidence" value="ECO:0007669"/>
    <property type="project" value="TreeGrafter"/>
</dbReference>
<feature type="transmembrane region" description="Helical" evidence="8">
    <location>
        <begin position="271"/>
        <end position="291"/>
    </location>
</feature>